<evidence type="ECO:0000256" key="1">
    <source>
        <dbReference type="ARBA" id="ARBA00007447"/>
    </source>
</evidence>
<dbReference type="PANTHER" id="PTHR47966">
    <property type="entry name" value="BETA-SITE APP-CLEAVING ENZYME, ISOFORM A-RELATED"/>
    <property type="match status" value="1"/>
</dbReference>
<reference evidence="7 9" key="1">
    <citation type="submission" date="2024-02" db="EMBL/GenBank/DDBJ databases">
        <authorList>
            <person name="Chen Y."/>
            <person name="Shah S."/>
            <person name="Dougan E. K."/>
            <person name="Thang M."/>
            <person name="Chan C."/>
        </authorList>
    </citation>
    <scope>NUCLEOTIDE SEQUENCE [LARGE SCALE GENOMIC DNA]</scope>
</reference>
<keyword evidence="4 5" id="KW-0378">Hydrolase</keyword>
<dbReference type="Pfam" id="PF00026">
    <property type="entry name" value="Asp"/>
    <property type="match status" value="1"/>
</dbReference>
<evidence type="ECO:0000313" key="8">
    <source>
        <dbReference type="EMBL" id="CAK9022432.1"/>
    </source>
</evidence>
<keyword evidence="9" id="KW-1185">Reference proteome</keyword>
<comment type="similarity">
    <text evidence="1 5">Belongs to the peptidase A1 family.</text>
</comment>
<proteinExistence type="inferred from homology"/>
<evidence type="ECO:0000256" key="5">
    <source>
        <dbReference type="RuleBase" id="RU000454"/>
    </source>
</evidence>
<dbReference type="InterPro" id="IPR033121">
    <property type="entry name" value="PEPTIDASE_A1"/>
</dbReference>
<keyword evidence="3 5" id="KW-0064">Aspartyl protease</keyword>
<feature type="domain" description="Peptidase A1" evidence="6">
    <location>
        <begin position="173"/>
        <end position="525"/>
    </location>
</feature>
<evidence type="ECO:0000313" key="7">
    <source>
        <dbReference type="EMBL" id="CAK9008369.1"/>
    </source>
</evidence>
<keyword evidence="2 5" id="KW-0645">Protease</keyword>
<gene>
    <name evidence="8" type="ORF">CCMP2556_LOCUS14829</name>
    <name evidence="7" type="ORF">CCMP2556_LOCUS9219</name>
</gene>
<dbReference type="InterPro" id="IPR034164">
    <property type="entry name" value="Pepsin-like_dom"/>
</dbReference>
<dbReference type="InterPro" id="IPR021109">
    <property type="entry name" value="Peptidase_aspartic_dom_sf"/>
</dbReference>
<protein>
    <recommendedName>
        <fullName evidence="6">Peptidase A1 domain-containing protein</fullName>
    </recommendedName>
</protein>
<dbReference type="Proteomes" id="UP001642484">
    <property type="component" value="Unassembled WGS sequence"/>
</dbReference>
<dbReference type="PROSITE" id="PS00141">
    <property type="entry name" value="ASP_PROTEASE"/>
    <property type="match status" value="1"/>
</dbReference>
<dbReference type="EMBL" id="CAXAMN010004225">
    <property type="protein sequence ID" value="CAK9008369.1"/>
    <property type="molecule type" value="Genomic_DNA"/>
</dbReference>
<dbReference type="Gene3D" id="2.40.70.10">
    <property type="entry name" value="Acid Proteases"/>
    <property type="match status" value="2"/>
</dbReference>
<dbReference type="InterPro" id="IPR001461">
    <property type="entry name" value="Aspartic_peptidase_A1"/>
</dbReference>
<evidence type="ECO:0000259" key="6">
    <source>
        <dbReference type="PROSITE" id="PS51767"/>
    </source>
</evidence>
<dbReference type="InterPro" id="IPR001969">
    <property type="entry name" value="Aspartic_peptidase_AS"/>
</dbReference>
<name>A0ABP0J1Y2_9DINO</name>
<evidence type="ECO:0000256" key="4">
    <source>
        <dbReference type="ARBA" id="ARBA00022801"/>
    </source>
</evidence>
<organism evidence="7 9">
    <name type="scientific">Durusdinium trenchii</name>
    <dbReference type="NCBI Taxonomy" id="1381693"/>
    <lineage>
        <taxon>Eukaryota</taxon>
        <taxon>Sar</taxon>
        <taxon>Alveolata</taxon>
        <taxon>Dinophyceae</taxon>
        <taxon>Suessiales</taxon>
        <taxon>Symbiodiniaceae</taxon>
        <taxon>Durusdinium</taxon>
    </lineage>
</organism>
<evidence type="ECO:0000256" key="3">
    <source>
        <dbReference type="ARBA" id="ARBA00022750"/>
    </source>
</evidence>
<evidence type="ECO:0000256" key="2">
    <source>
        <dbReference type="ARBA" id="ARBA00022670"/>
    </source>
</evidence>
<comment type="caution">
    <text evidence="7">The sequence shown here is derived from an EMBL/GenBank/DDBJ whole genome shotgun (WGS) entry which is preliminary data.</text>
</comment>
<accession>A0ABP0J1Y2</accession>
<evidence type="ECO:0000313" key="9">
    <source>
        <dbReference type="Proteomes" id="UP001642484"/>
    </source>
</evidence>
<dbReference type="SUPFAM" id="SSF50630">
    <property type="entry name" value="Acid proteases"/>
    <property type="match status" value="1"/>
</dbReference>
<dbReference type="PROSITE" id="PS51767">
    <property type="entry name" value="PEPTIDASE_A1"/>
    <property type="match status" value="1"/>
</dbReference>
<sequence>MQLLLGSGYKATGSSLFACFSIRPNEASPRHWLSLLAVLLWAAVLRQRHVDALDGLVEAGHLAPHPTSSGEAASPVADIVVSVDGLGATWNSSNCSAEAEAGAAPSLRSLWPSRRNRRESHITLNLERSKQEIHFLDFFDRRPGRLPEGFRESQCPLHEMDIVEDFVHYKSAYYGTIMVGNPPKAFTVVFDTGSGHLILPSSYCHSATCKIHRRYRRSASSSARDIDADGSSISGGSRDQLTVSFGTGQISGVFVEDRMCFGQRSPTDSSTNVPVSGGTENCATMRFVAATDLSPDPFADLIFDGVLGLGLESLSQTASFNFLQVASAITRERGSDWSRTFGIFLASSAEERSQITLGGWAEEHLEEQLQWSPVVDPHLGHWLLEIQELRVDGEPVAFCHQGCRAVVDSGTSLLAVPGPIFPELHELLRSEAPCGQRRLEIQLDGVTLELTGEDFSRLDETPRRKPRPTWNPQSALEFARGTCKPMLMVMDLPKLFGPKLFILGEPVLQKFYTVYDAEQQRIGFGRARHRAETATVESWATMDPEDWWLEAEDELAEEEDGLALPLLTARA</sequence>
<dbReference type="PRINTS" id="PR00792">
    <property type="entry name" value="PEPSIN"/>
</dbReference>
<dbReference type="EMBL" id="CAXAMN010007691">
    <property type="protein sequence ID" value="CAK9022432.1"/>
    <property type="molecule type" value="Genomic_DNA"/>
</dbReference>
<dbReference type="PANTHER" id="PTHR47966:SF51">
    <property type="entry name" value="BETA-SITE APP-CLEAVING ENZYME, ISOFORM A-RELATED"/>
    <property type="match status" value="1"/>
</dbReference>
<dbReference type="CDD" id="cd05471">
    <property type="entry name" value="pepsin_like"/>
    <property type="match status" value="1"/>
</dbReference>